<name>A0A0A8ZDM5_ARUDO</name>
<reference evidence="1" key="2">
    <citation type="journal article" date="2015" name="Data Brief">
        <title>Shoot transcriptome of the giant reed, Arundo donax.</title>
        <authorList>
            <person name="Barrero R.A."/>
            <person name="Guerrero F.D."/>
            <person name="Moolhuijzen P."/>
            <person name="Goolsby J.A."/>
            <person name="Tidwell J."/>
            <person name="Bellgard S.E."/>
            <person name="Bellgard M.I."/>
        </authorList>
    </citation>
    <scope>NUCLEOTIDE SEQUENCE</scope>
    <source>
        <tissue evidence="1">Shoot tissue taken approximately 20 cm above the soil surface</tissue>
    </source>
</reference>
<organism evidence="1">
    <name type="scientific">Arundo donax</name>
    <name type="common">Giant reed</name>
    <name type="synonym">Donax arundinaceus</name>
    <dbReference type="NCBI Taxonomy" id="35708"/>
    <lineage>
        <taxon>Eukaryota</taxon>
        <taxon>Viridiplantae</taxon>
        <taxon>Streptophyta</taxon>
        <taxon>Embryophyta</taxon>
        <taxon>Tracheophyta</taxon>
        <taxon>Spermatophyta</taxon>
        <taxon>Magnoliopsida</taxon>
        <taxon>Liliopsida</taxon>
        <taxon>Poales</taxon>
        <taxon>Poaceae</taxon>
        <taxon>PACMAD clade</taxon>
        <taxon>Arundinoideae</taxon>
        <taxon>Arundineae</taxon>
        <taxon>Arundo</taxon>
    </lineage>
</organism>
<dbReference type="EMBL" id="GBRH01260406">
    <property type="protein sequence ID" value="JAD37489.1"/>
    <property type="molecule type" value="Transcribed_RNA"/>
</dbReference>
<reference evidence="1" key="1">
    <citation type="submission" date="2014-09" db="EMBL/GenBank/DDBJ databases">
        <authorList>
            <person name="Magalhaes I.L.F."/>
            <person name="Oliveira U."/>
            <person name="Santos F.R."/>
            <person name="Vidigal T.H.D.A."/>
            <person name="Brescovit A.D."/>
            <person name="Santos A.J."/>
        </authorList>
    </citation>
    <scope>NUCLEOTIDE SEQUENCE</scope>
    <source>
        <tissue evidence="1">Shoot tissue taken approximately 20 cm above the soil surface</tissue>
    </source>
</reference>
<accession>A0A0A8ZDM5</accession>
<dbReference type="AlphaFoldDB" id="A0A0A8ZDM5"/>
<protein>
    <submittedName>
        <fullName evidence="1">Uncharacterized protein</fullName>
    </submittedName>
</protein>
<evidence type="ECO:0000313" key="1">
    <source>
        <dbReference type="EMBL" id="JAD37489.1"/>
    </source>
</evidence>
<sequence length="36" mass="3697">MKSPQGAGDLGVTLDSMVLMTMIQGEAASLVGCTFH</sequence>
<proteinExistence type="predicted"/>